<sequence>ALNFDCVPIHREDNNTKMTLSFITLLVVCLPELVFAHSWMTCPPSFNARVNRGGVTSAQCESESASIYVTEVEAGDRLKVGWVSNNHGGGFARIALVPWNERKNVQSYKNNVMKFACYGHDERPGRTRTGSCFHPCNARPGCEYQAVPEDDERFDTTIGIPTNLEDGFYSLQVSMLVGNGGVYNSCAKLKIFGGNPSFNCRSSKAPVTYQCVKAAGPPFSKIQSGTKRGNFCYGLDGKVGTVDDYMTDVPINVDCDPRASCDQNPQKAACEELFPSMNKIITPSVHPRQPNCPLYNILPKI</sequence>
<reference evidence="2" key="1">
    <citation type="submission" date="2021-01" db="UniProtKB">
        <authorList>
            <consortium name="EnsemblMetazoa"/>
        </authorList>
    </citation>
    <scope>IDENTIFICATION</scope>
</reference>
<dbReference type="OrthoDB" id="6017291at2759"/>
<dbReference type="EnsemblMetazoa" id="CLYHEMT004937.1">
    <property type="protein sequence ID" value="CLYHEMP004937.1"/>
    <property type="gene ID" value="CLYHEMG004937"/>
</dbReference>
<dbReference type="AlphaFoldDB" id="A0A7M5V9N3"/>
<keyword evidence="1" id="KW-1133">Transmembrane helix</keyword>
<proteinExistence type="predicted"/>
<dbReference type="Proteomes" id="UP000594262">
    <property type="component" value="Unplaced"/>
</dbReference>
<accession>A0A7M5V9N3</accession>
<protein>
    <submittedName>
        <fullName evidence="2">Uncharacterized protein</fullName>
    </submittedName>
</protein>
<feature type="transmembrane region" description="Helical" evidence="1">
    <location>
        <begin position="20"/>
        <end position="40"/>
    </location>
</feature>
<evidence type="ECO:0000313" key="2">
    <source>
        <dbReference type="EnsemblMetazoa" id="CLYHEMP004937.1"/>
    </source>
</evidence>
<evidence type="ECO:0000313" key="3">
    <source>
        <dbReference type="Proteomes" id="UP000594262"/>
    </source>
</evidence>
<keyword evidence="1" id="KW-0812">Transmembrane</keyword>
<name>A0A7M5V9N3_9CNID</name>
<evidence type="ECO:0000256" key="1">
    <source>
        <dbReference type="SAM" id="Phobius"/>
    </source>
</evidence>
<keyword evidence="3" id="KW-1185">Reference proteome</keyword>
<organism evidence="2 3">
    <name type="scientific">Clytia hemisphaerica</name>
    <dbReference type="NCBI Taxonomy" id="252671"/>
    <lineage>
        <taxon>Eukaryota</taxon>
        <taxon>Metazoa</taxon>
        <taxon>Cnidaria</taxon>
        <taxon>Hydrozoa</taxon>
        <taxon>Hydroidolina</taxon>
        <taxon>Leptothecata</taxon>
        <taxon>Obeliida</taxon>
        <taxon>Clytiidae</taxon>
        <taxon>Clytia</taxon>
    </lineage>
</organism>
<keyword evidence="1" id="KW-0472">Membrane</keyword>